<evidence type="ECO:0000313" key="2">
    <source>
        <dbReference type="Proteomes" id="UP000004074"/>
    </source>
</evidence>
<name>I9QIG1_HELPX</name>
<dbReference type="PATRIC" id="fig|992029.3.peg.541"/>
<comment type="caution">
    <text evidence="1">The sequence shown here is derived from an EMBL/GenBank/DDBJ whole genome shotgun (WGS) entry which is preliminary data.</text>
</comment>
<proteinExistence type="predicted"/>
<evidence type="ECO:0000313" key="1">
    <source>
        <dbReference type="EMBL" id="EJB34311.1"/>
    </source>
</evidence>
<dbReference type="AlphaFoldDB" id="I9QIG1"/>
<dbReference type="Gene3D" id="1.10.287.2170">
    <property type="match status" value="1"/>
</dbReference>
<sequence>MNQISLSPEAEMTQDLLSIIHCFSSRLYGLRKYNKEIKEHLKNQE</sequence>
<gene>
    <name evidence="1" type="ORF">HPNQ4076_0559</name>
</gene>
<reference evidence="1 2" key="1">
    <citation type="journal article" date="2013" name="Pathog. Dis.">
        <title>Genome sequences of 65 Helicobacter pylori strains isolated from asymptomatic individuals and patients with gastric cancer, peptic ulcer disease, or gastritis.</title>
        <authorList>
            <person name="Blanchard T.G."/>
            <person name="Czinn S.J."/>
            <person name="Correa P."/>
            <person name="Nakazawa T."/>
            <person name="Keelan M."/>
            <person name="Morningstar L."/>
            <person name="Santana-Cruz I."/>
            <person name="Maroo A."/>
            <person name="McCracken C."/>
            <person name="Shefchek K."/>
            <person name="Daugherty S."/>
            <person name="Song Y."/>
            <person name="Fraser C.M."/>
            <person name="Fricke W.F."/>
        </authorList>
    </citation>
    <scope>NUCLEOTIDE SEQUENCE [LARGE SCALE GENOMIC DNA]</scope>
    <source>
        <strain evidence="1 2">NQ4076</strain>
    </source>
</reference>
<dbReference type="GO" id="GO:0003938">
    <property type="term" value="F:IMP dehydrogenase activity"/>
    <property type="evidence" value="ECO:0007669"/>
    <property type="project" value="UniProtKB-EC"/>
</dbReference>
<dbReference type="EMBL" id="AKNX01000002">
    <property type="protein sequence ID" value="EJB34311.1"/>
    <property type="molecule type" value="Genomic_DNA"/>
</dbReference>
<protein>
    <submittedName>
        <fullName evidence="1">Inosine-5'-monophosphate dehydrogenase</fullName>
        <ecNumber evidence="1">1.1.1.205</ecNumber>
    </submittedName>
</protein>
<dbReference type="Proteomes" id="UP000004074">
    <property type="component" value="Unassembled WGS sequence"/>
</dbReference>
<dbReference type="EC" id="1.1.1.205" evidence="1"/>
<organism evidence="1 2">
    <name type="scientific">Helicobacter pylori NQ4076</name>
    <dbReference type="NCBI Taxonomy" id="992029"/>
    <lineage>
        <taxon>Bacteria</taxon>
        <taxon>Pseudomonadati</taxon>
        <taxon>Campylobacterota</taxon>
        <taxon>Epsilonproteobacteria</taxon>
        <taxon>Campylobacterales</taxon>
        <taxon>Helicobacteraceae</taxon>
        <taxon>Helicobacter</taxon>
    </lineage>
</organism>
<accession>I9QIG1</accession>
<keyword evidence="1" id="KW-0560">Oxidoreductase</keyword>